<organism evidence="1">
    <name type="scientific">marine metagenome</name>
    <dbReference type="NCBI Taxonomy" id="408172"/>
    <lineage>
        <taxon>unclassified sequences</taxon>
        <taxon>metagenomes</taxon>
        <taxon>ecological metagenomes</taxon>
    </lineage>
</organism>
<reference evidence="1" key="1">
    <citation type="submission" date="2018-05" db="EMBL/GenBank/DDBJ databases">
        <authorList>
            <person name="Lanie J.A."/>
            <person name="Ng W.-L."/>
            <person name="Kazmierczak K.M."/>
            <person name="Andrzejewski T.M."/>
            <person name="Davidsen T.M."/>
            <person name="Wayne K.J."/>
            <person name="Tettelin H."/>
            <person name="Glass J.I."/>
            <person name="Rusch D."/>
            <person name="Podicherti R."/>
            <person name="Tsui H.-C.T."/>
            <person name="Winkler M.E."/>
        </authorList>
    </citation>
    <scope>NUCLEOTIDE SEQUENCE</scope>
</reference>
<sequence length="88" mass="10461">VEKWKFKDVVTEYEDAIITYRSTNSKKLKYNVCTLNFDNKYIQSKKNRAKESNDTVLLFCWDTDSYRLLRPANVTHIAPLQSILRNKK</sequence>
<name>A0A382IF04_9ZZZZ</name>
<dbReference type="AlphaFoldDB" id="A0A382IF04"/>
<feature type="non-terminal residue" evidence="1">
    <location>
        <position position="1"/>
    </location>
</feature>
<protein>
    <submittedName>
        <fullName evidence="1">Uncharacterized protein</fullName>
    </submittedName>
</protein>
<evidence type="ECO:0000313" key="1">
    <source>
        <dbReference type="EMBL" id="SVB98186.1"/>
    </source>
</evidence>
<dbReference type="EMBL" id="UINC01066969">
    <property type="protein sequence ID" value="SVB98186.1"/>
    <property type="molecule type" value="Genomic_DNA"/>
</dbReference>
<accession>A0A382IF04</accession>
<gene>
    <name evidence="1" type="ORF">METZ01_LOCUS251040</name>
</gene>
<proteinExistence type="predicted"/>